<dbReference type="InterPro" id="IPR000504">
    <property type="entry name" value="RRM_dom"/>
</dbReference>
<dbReference type="InterPro" id="IPR012677">
    <property type="entry name" value="Nucleotide-bd_a/b_plait_sf"/>
</dbReference>
<organism evidence="4 5">
    <name type="scientific">Myodes glareolus</name>
    <name type="common">Bank vole</name>
    <name type="synonym">Clethrionomys glareolus</name>
    <dbReference type="NCBI Taxonomy" id="447135"/>
    <lineage>
        <taxon>Eukaryota</taxon>
        <taxon>Metazoa</taxon>
        <taxon>Chordata</taxon>
        <taxon>Craniata</taxon>
        <taxon>Vertebrata</taxon>
        <taxon>Euteleostomi</taxon>
        <taxon>Mammalia</taxon>
        <taxon>Eutheria</taxon>
        <taxon>Euarchontoglires</taxon>
        <taxon>Glires</taxon>
        <taxon>Rodentia</taxon>
        <taxon>Myomorpha</taxon>
        <taxon>Muroidea</taxon>
        <taxon>Cricetidae</taxon>
        <taxon>Arvicolinae</taxon>
        <taxon>Myodes</taxon>
    </lineage>
</organism>
<protein>
    <recommendedName>
        <fullName evidence="3">CID domain-containing protein</fullName>
    </recommendedName>
</protein>
<evidence type="ECO:0000259" key="3">
    <source>
        <dbReference type="SMART" id="SM00582"/>
    </source>
</evidence>
<dbReference type="InterPro" id="IPR051485">
    <property type="entry name" value="SR-CTD_assoc_factor"/>
</dbReference>
<evidence type="ECO:0000256" key="1">
    <source>
        <dbReference type="ARBA" id="ARBA00022884"/>
    </source>
</evidence>
<dbReference type="InterPro" id="IPR006569">
    <property type="entry name" value="CID_dom"/>
</dbReference>
<evidence type="ECO:0000313" key="4">
    <source>
        <dbReference type="EMBL" id="KAK7812613.1"/>
    </source>
</evidence>
<dbReference type="SUPFAM" id="SSF48464">
    <property type="entry name" value="ENTH/VHS domain"/>
    <property type="match status" value="1"/>
</dbReference>
<reference evidence="4 5" key="1">
    <citation type="journal article" date="2023" name="bioRxiv">
        <title>Conserved and derived expression patterns and positive selection on dental genes reveal complex evolutionary context of ever-growing rodent molars.</title>
        <authorList>
            <person name="Calamari Z.T."/>
            <person name="Song A."/>
            <person name="Cohen E."/>
            <person name="Akter M."/>
            <person name="Roy R.D."/>
            <person name="Hallikas O."/>
            <person name="Christensen M.M."/>
            <person name="Li P."/>
            <person name="Marangoni P."/>
            <person name="Jernvall J."/>
            <person name="Klein O.D."/>
        </authorList>
    </citation>
    <scope>NUCLEOTIDE SEQUENCE [LARGE SCALE GENOMIC DNA]</scope>
    <source>
        <strain evidence="4">V071</strain>
    </source>
</reference>
<dbReference type="Gene3D" id="1.25.40.90">
    <property type="match status" value="1"/>
</dbReference>
<dbReference type="EMBL" id="JBBHLL010000149">
    <property type="protein sequence ID" value="KAK7812613.1"/>
    <property type="molecule type" value="Genomic_DNA"/>
</dbReference>
<evidence type="ECO:0000313" key="5">
    <source>
        <dbReference type="Proteomes" id="UP001488838"/>
    </source>
</evidence>
<feature type="compositionally biased region" description="Polar residues" evidence="2">
    <location>
        <begin position="85"/>
        <end position="94"/>
    </location>
</feature>
<dbReference type="PANTHER" id="PTHR23140:SF3">
    <property type="entry name" value="SR-RELATED AND CTD-ASSOCIATED FACTOR 4"/>
    <property type="match status" value="1"/>
</dbReference>
<keyword evidence="5" id="KW-1185">Reference proteome</keyword>
<dbReference type="GO" id="GO:0005634">
    <property type="term" value="C:nucleus"/>
    <property type="evidence" value="ECO:0007669"/>
    <property type="project" value="TreeGrafter"/>
</dbReference>
<comment type="caution">
    <text evidence="4">The sequence shown here is derived from an EMBL/GenBank/DDBJ whole genome shotgun (WGS) entry which is preliminary data.</text>
</comment>
<feature type="region of interest" description="Disordered" evidence="2">
    <location>
        <begin position="67"/>
        <end position="94"/>
    </location>
</feature>
<evidence type="ECO:0000256" key="2">
    <source>
        <dbReference type="SAM" id="MobiDB-lite"/>
    </source>
</evidence>
<dbReference type="SMART" id="SM00582">
    <property type="entry name" value="RPR"/>
    <property type="match status" value="1"/>
</dbReference>
<dbReference type="InterPro" id="IPR008942">
    <property type="entry name" value="ENTH_VHS"/>
</dbReference>
<dbReference type="Gene3D" id="3.30.70.330">
    <property type="match status" value="1"/>
</dbReference>
<dbReference type="SUPFAM" id="SSF54928">
    <property type="entry name" value="RNA-binding domain, RBD"/>
    <property type="match status" value="1"/>
</dbReference>
<sequence length="532" mass="57440">MDAVNAFNQELFSLMDMKPPISRAKMILITKAAIKAIKLYKHVVQIVEKFIKKHGILGTILSNENGDSLHKEEHCSPPPPVKASSELTQAPTNSMPAVPQLPSSDAFAAVAQLFQTTQGQQLQQILQTFQQPPKPQSPALDNAVMAQVQAITAQLKTAPTQPPEQKAAFPPPEQKTAFDKKLLDRFDYDDEPEAVEDAKKEDATVTAVASAAAAAAPSTPAVATPALAAAVPVPSTTSPPPPQVPFGYPGDGMQQTAYTHQSMDQFPPRMMGMQQDTVHHQEMEVEQPCIPEVKRHVPESRKSRSRSASRSCMFSVANKSGNVTVVTVQVLFSIAKEKTFVEEDNSSSHVSNPEDWLLNCADGIVGNVGDVQQSTVTSGLAMFTFYVHLYLFSLCFHLINENVLGHQKEEDLDLALGLGDPVTDVLGPGPGTGAGTHLGLDLKKDGIEKKRGNGDKKASLRSNQKLQVVICSTTLWVGQLDKRTTQQDVASLLEEFGPIESINVSTTPLRVLIKMCPVVETLALLGGMCIGL</sequence>
<feature type="domain" description="CID" evidence="3">
    <location>
        <begin position="6"/>
        <end position="156"/>
    </location>
</feature>
<dbReference type="InterPro" id="IPR035979">
    <property type="entry name" value="RBD_domain_sf"/>
</dbReference>
<dbReference type="Pfam" id="PF00076">
    <property type="entry name" value="RRM_1"/>
    <property type="match status" value="1"/>
</dbReference>
<gene>
    <name evidence="4" type="ORF">U0070_021593</name>
</gene>
<dbReference type="Proteomes" id="UP001488838">
    <property type="component" value="Unassembled WGS sequence"/>
</dbReference>
<dbReference type="PANTHER" id="PTHR23140">
    <property type="entry name" value="RNA PROCESSING PROTEIN LD23810P"/>
    <property type="match status" value="1"/>
</dbReference>
<accession>A0AAW0IDH9</accession>
<name>A0AAW0IDH9_MYOGA</name>
<proteinExistence type="predicted"/>
<keyword evidence="1" id="KW-0694">RNA-binding</keyword>
<dbReference type="GO" id="GO:0003723">
    <property type="term" value="F:RNA binding"/>
    <property type="evidence" value="ECO:0007669"/>
    <property type="project" value="UniProtKB-KW"/>
</dbReference>
<dbReference type="GO" id="GO:2000805">
    <property type="term" value="P:negative regulation of termination of RNA polymerase II transcription, poly(A)-coupled"/>
    <property type="evidence" value="ECO:0007669"/>
    <property type="project" value="TreeGrafter"/>
</dbReference>
<dbReference type="AlphaFoldDB" id="A0AAW0IDH9"/>
<dbReference type="GO" id="GO:1990269">
    <property type="term" value="F:RNA polymerase II C-terminal domain phosphoserine binding"/>
    <property type="evidence" value="ECO:0007669"/>
    <property type="project" value="TreeGrafter"/>
</dbReference>